<dbReference type="GO" id="GO:0016787">
    <property type="term" value="F:hydrolase activity"/>
    <property type="evidence" value="ECO:0007669"/>
    <property type="project" value="UniProtKB-KW"/>
</dbReference>
<dbReference type="AlphaFoldDB" id="A0A1M7F5H9"/>
<dbReference type="PROSITE" id="PS51782">
    <property type="entry name" value="LYSM"/>
    <property type="match status" value="1"/>
</dbReference>
<dbReference type="InterPro" id="IPR018392">
    <property type="entry name" value="LysM"/>
</dbReference>
<evidence type="ECO:0000259" key="5">
    <source>
        <dbReference type="PROSITE" id="PS51782"/>
    </source>
</evidence>
<organism evidence="6 7">
    <name type="scientific">Actinacidiphila paucisporea</name>
    <dbReference type="NCBI Taxonomy" id="310782"/>
    <lineage>
        <taxon>Bacteria</taxon>
        <taxon>Bacillati</taxon>
        <taxon>Actinomycetota</taxon>
        <taxon>Actinomycetes</taxon>
        <taxon>Kitasatosporales</taxon>
        <taxon>Streptomycetaceae</taxon>
        <taxon>Actinacidiphila</taxon>
    </lineage>
</organism>
<sequence length="329" mass="32331">MVTVAATGAGLALPLLGAGAAHAADAGTWDRVAMCESGGMWNADTHNGFYGGLAITQDTWSQYGGTAYAPRPDMATRAQQITVAEKVLADLGPDAWPGCDKTTGLVGDTRKPDVDPGSTAPTTVTPPPATPADPGTPATPTTPGTPADTGTPAATPTTPATPTAPGKPTTPTTAPTTPAPPAAGTPTDPGAGTSTPPPADPGTPTQSVPPAASTAPTAPSTPADGGGRHARPYSPSDEALAVADRASRTETTGVTAKASDANDPGNTGNTDTAPDTVPGTYKVGAGDSLSGIAADQDVAGGWARLYDANHQVIGDNPNLIKPGQILDLG</sequence>
<gene>
    <name evidence="6" type="ORF">SAMN05216499_107193</name>
</gene>
<comment type="similarity">
    <text evidence="1">Belongs to the transglycosylase family. Rpf subfamily.</text>
</comment>
<feature type="region of interest" description="Disordered" evidence="3">
    <location>
        <begin position="91"/>
        <end position="278"/>
    </location>
</feature>
<dbReference type="CDD" id="cd00118">
    <property type="entry name" value="LysM"/>
    <property type="match status" value="1"/>
</dbReference>
<dbReference type="EMBL" id="FRBI01000007">
    <property type="protein sequence ID" value="SHL98959.1"/>
    <property type="molecule type" value="Genomic_DNA"/>
</dbReference>
<dbReference type="Pfam" id="PF01476">
    <property type="entry name" value="LysM"/>
    <property type="match status" value="1"/>
</dbReference>
<protein>
    <submittedName>
        <fullName evidence="6">Transglycosylase-like domain-containing protein</fullName>
    </submittedName>
</protein>
<feature type="compositionally biased region" description="Low complexity" evidence="3">
    <location>
        <begin position="132"/>
        <end position="176"/>
    </location>
</feature>
<feature type="compositionally biased region" description="Low complexity" evidence="3">
    <location>
        <begin position="202"/>
        <end position="223"/>
    </location>
</feature>
<dbReference type="InterPro" id="IPR023346">
    <property type="entry name" value="Lysozyme-like_dom_sf"/>
</dbReference>
<evidence type="ECO:0000256" key="1">
    <source>
        <dbReference type="ARBA" id="ARBA00010830"/>
    </source>
</evidence>
<dbReference type="Proteomes" id="UP000184111">
    <property type="component" value="Unassembled WGS sequence"/>
</dbReference>
<evidence type="ECO:0000256" key="3">
    <source>
        <dbReference type="SAM" id="MobiDB-lite"/>
    </source>
</evidence>
<dbReference type="Pfam" id="PF06737">
    <property type="entry name" value="Transglycosylas"/>
    <property type="match status" value="1"/>
</dbReference>
<dbReference type="Gene3D" id="1.10.530.10">
    <property type="match status" value="1"/>
</dbReference>
<keyword evidence="2" id="KW-0378">Hydrolase</keyword>
<dbReference type="PANTHER" id="PTHR34700:SF4">
    <property type="entry name" value="PHAGE-LIKE ELEMENT PBSX PROTEIN XKDP"/>
    <property type="match status" value="1"/>
</dbReference>
<evidence type="ECO:0000313" key="7">
    <source>
        <dbReference type="Proteomes" id="UP000184111"/>
    </source>
</evidence>
<feature type="domain" description="LysM" evidence="5">
    <location>
        <begin position="279"/>
        <end position="328"/>
    </location>
</feature>
<dbReference type="STRING" id="310782.SAMN05216499_107193"/>
<keyword evidence="7" id="KW-1185">Reference proteome</keyword>
<dbReference type="CDD" id="cd13925">
    <property type="entry name" value="RPF"/>
    <property type="match status" value="1"/>
</dbReference>
<dbReference type="PANTHER" id="PTHR34700">
    <property type="entry name" value="POTASSIUM BINDING PROTEIN KBP"/>
    <property type="match status" value="1"/>
</dbReference>
<dbReference type="Gene3D" id="3.10.350.10">
    <property type="entry name" value="LysM domain"/>
    <property type="match status" value="1"/>
</dbReference>
<accession>A0A1M7F5H9</accession>
<proteinExistence type="inferred from homology"/>
<feature type="compositionally biased region" description="Low complexity" evidence="3">
    <location>
        <begin position="184"/>
        <end position="194"/>
    </location>
</feature>
<feature type="chain" id="PRO_5012771153" evidence="4">
    <location>
        <begin position="24"/>
        <end position="329"/>
    </location>
</feature>
<name>A0A1M7F5H9_9ACTN</name>
<evidence type="ECO:0000256" key="4">
    <source>
        <dbReference type="SAM" id="SignalP"/>
    </source>
</evidence>
<keyword evidence="4" id="KW-0732">Signal</keyword>
<feature type="compositionally biased region" description="Polar residues" evidence="3">
    <location>
        <begin position="264"/>
        <end position="273"/>
    </location>
</feature>
<dbReference type="SMART" id="SM00257">
    <property type="entry name" value="LysM"/>
    <property type="match status" value="1"/>
</dbReference>
<feature type="signal peptide" evidence="4">
    <location>
        <begin position="1"/>
        <end position="23"/>
    </location>
</feature>
<evidence type="ECO:0000256" key="2">
    <source>
        <dbReference type="ARBA" id="ARBA00022801"/>
    </source>
</evidence>
<reference evidence="6 7" key="1">
    <citation type="submission" date="2016-11" db="EMBL/GenBank/DDBJ databases">
        <authorList>
            <person name="Jaros S."/>
            <person name="Januszkiewicz K."/>
            <person name="Wedrychowicz H."/>
        </authorList>
    </citation>
    <scope>NUCLEOTIDE SEQUENCE [LARGE SCALE GENOMIC DNA]</scope>
    <source>
        <strain evidence="6 7">CGMCC 4.2025</strain>
    </source>
</reference>
<dbReference type="SUPFAM" id="SSF53955">
    <property type="entry name" value="Lysozyme-like"/>
    <property type="match status" value="1"/>
</dbReference>
<dbReference type="InterPro" id="IPR052196">
    <property type="entry name" value="Bact_Kbp"/>
</dbReference>
<evidence type="ECO:0000313" key="6">
    <source>
        <dbReference type="EMBL" id="SHL98959.1"/>
    </source>
</evidence>
<dbReference type="InterPro" id="IPR036779">
    <property type="entry name" value="LysM_dom_sf"/>
</dbReference>
<dbReference type="InterPro" id="IPR010618">
    <property type="entry name" value="RPF"/>
</dbReference>